<organism evidence="1 2">
    <name type="scientific">Puccinia sorghi</name>
    <dbReference type="NCBI Taxonomy" id="27349"/>
    <lineage>
        <taxon>Eukaryota</taxon>
        <taxon>Fungi</taxon>
        <taxon>Dikarya</taxon>
        <taxon>Basidiomycota</taxon>
        <taxon>Pucciniomycotina</taxon>
        <taxon>Pucciniomycetes</taxon>
        <taxon>Pucciniales</taxon>
        <taxon>Pucciniaceae</taxon>
        <taxon>Puccinia</taxon>
    </lineage>
</organism>
<evidence type="ECO:0000313" key="2">
    <source>
        <dbReference type="Proteomes" id="UP000037035"/>
    </source>
</evidence>
<dbReference type="EMBL" id="LAVV01004443">
    <property type="protein sequence ID" value="KNZ61447.1"/>
    <property type="molecule type" value="Genomic_DNA"/>
</dbReference>
<dbReference type="AlphaFoldDB" id="A0A0L6VLK9"/>
<keyword evidence="2" id="KW-1185">Reference proteome</keyword>
<evidence type="ECO:0000313" key="1">
    <source>
        <dbReference type="EMBL" id="KNZ61447.1"/>
    </source>
</evidence>
<gene>
    <name evidence="1" type="ORF">VP01_139g8</name>
</gene>
<dbReference type="Proteomes" id="UP000037035">
    <property type="component" value="Unassembled WGS sequence"/>
</dbReference>
<comment type="caution">
    <text evidence="1">The sequence shown here is derived from an EMBL/GenBank/DDBJ whole genome shotgun (WGS) entry which is preliminary data.</text>
</comment>
<proteinExistence type="predicted"/>
<reference evidence="1 2" key="1">
    <citation type="submission" date="2015-08" db="EMBL/GenBank/DDBJ databases">
        <title>Next Generation Sequencing and Analysis of the Genome of Puccinia sorghi L Schw, the Causal Agent of Maize Common Rust.</title>
        <authorList>
            <person name="Rochi L."/>
            <person name="Burguener G."/>
            <person name="Darino M."/>
            <person name="Turjanski A."/>
            <person name="Kreff E."/>
            <person name="Dieguez M.J."/>
            <person name="Sacco F."/>
        </authorList>
    </citation>
    <scope>NUCLEOTIDE SEQUENCE [LARGE SCALE GENOMIC DNA]</scope>
    <source>
        <strain evidence="1 2">RO10H11247</strain>
    </source>
</reference>
<protein>
    <submittedName>
        <fullName evidence="1">Uncharacterized protein</fullName>
    </submittedName>
</protein>
<name>A0A0L6VLK9_9BASI</name>
<dbReference type="VEuPathDB" id="FungiDB:VP01_139g8"/>
<accession>A0A0L6VLK9</accession>
<sequence>MGLMPDNKPTTTYTCLWCKKEVHVSGSSLLNL</sequence>